<dbReference type="eggNOG" id="KOG4169">
    <property type="taxonomic scope" value="Eukaryota"/>
</dbReference>
<comment type="caution">
    <text evidence="4">The sequence shown here is derived from an EMBL/GenBank/DDBJ whole genome shotgun (WGS) entry which is preliminary data.</text>
</comment>
<organism evidence="4 5">
    <name type="scientific">Colletotrichum fioriniae PJ7</name>
    <dbReference type="NCBI Taxonomy" id="1445577"/>
    <lineage>
        <taxon>Eukaryota</taxon>
        <taxon>Fungi</taxon>
        <taxon>Dikarya</taxon>
        <taxon>Ascomycota</taxon>
        <taxon>Pezizomycotina</taxon>
        <taxon>Sordariomycetes</taxon>
        <taxon>Hypocreomycetidae</taxon>
        <taxon>Glomerellales</taxon>
        <taxon>Glomerellaceae</taxon>
        <taxon>Colletotrichum</taxon>
        <taxon>Colletotrichum acutatum species complex</taxon>
    </lineage>
</organism>
<gene>
    <name evidence="4" type="ORF">CFIO01_10883</name>
</gene>
<dbReference type="InterPro" id="IPR002347">
    <property type="entry name" value="SDR_fam"/>
</dbReference>
<dbReference type="PRINTS" id="PR00081">
    <property type="entry name" value="GDHRDH"/>
</dbReference>
<evidence type="ECO:0000256" key="3">
    <source>
        <dbReference type="ARBA" id="ARBA00023002"/>
    </source>
</evidence>
<dbReference type="GO" id="GO:0016491">
    <property type="term" value="F:oxidoreductase activity"/>
    <property type="evidence" value="ECO:0007669"/>
    <property type="project" value="UniProtKB-KW"/>
</dbReference>
<dbReference type="EMBL" id="JARH01000144">
    <property type="protein sequence ID" value="EXF84764.1"/>
    <property type="molecule type" value="Genomic_DNA"/>
</dbReference>
<dbReference type="Pfam" id="PF00106">
    <property type="entry name" value="adh_short"/>
    <property type="match status" value="1"/>
</dbReference>
<evidence type="ECO:0000256" key="2">
    <source>
        <dbReference type="ARBA" id="ARBA00022857"/>
    </source>
</evidence>
<proteinExistence type="inferred from homology"/>
<evidence type="ECO:0000256" key="1">
    <source>
        <dbReference type="ARBA" id="ARBA00006484"/>
    </source>
</evidence>
<sequence>MTTLNIKETDIPNLDGQTAIITGGSSGIGLATAKILASRGAGVFILDICQPTETLPSSVQFRKCNIRRWVELSDAFSQIGQIQIAVANAGIDEDGTYLKDSYNDDGDLLEPNYDVVDGSIVLTSSATAYSPEQSLPVYSGTKAALINYLRAMRSNLRDTGITINAVAPAATITGLLPAKLAAPIIAAGLPVSSAHFVGLAVVYSAVAMESAKVQAYGKDNAEWRETSGRWNGRVILTLGERYTELEEPLANARNTWMGVENLQETKMQQAATDFRSFL</sequence>
<dbReference type="AlphaFoldDB" id="A0A010S2C2"/>
<dbReference type="PANTHER" id="PTHR43180:SF80">
    <property type="entry name" value="NAD(P)-BINDING PROTEIN"/>
    <property type="match status" value="1"/>
</dbReference>
<dbReference type="HOGENOM" id="CLU_010194_13_1_1"/>
<protein>
    <submittedName>
        <fullName evidence="4">Short chain dehydrogenase</fullName>
    </submittedName>
</protein>
<dbReference type="InterPro" id="IPR036291">
    <property type="entry name" value="NAD(P)-bd_dom_sf"/>
</dbReference>
<dbReference type="Proteomes" id="UP000020467">
    <property type="component" value="Unassembled WGS sequence"/>
</dbReference>
<dbReference type="SUPFAM" id="SSF51735">
    <property type="entry name" value="NAD(P)-binding Rossmann-fold domains"/>
    <property type="match status" value="1"/>
</dbReference>
<dbReference type="Gene3D" id="3.40.50.720">
    <property type="entry name" value="NAD(P)-binding Rossmann-like Domain"/>
    <property type="match status" value="1"/>
</dbReference>
<accession>A0A010S2C2</accession>
<evidence type="ECO:0000313" key="5">
    <source>
        <dbReference type="Proteomes" id="UP000020467"/>
    </source>
</evidence>
<dbReference type="PROSITE" id="PS00061">
    <property type="entry name" value="ADH_SHORT"/>
    <property type="match status" value="1"/>
</dbReference>
<name>A0A010S2C2_9PEZI</name>
<keyword evidence="2" id="KW-0521">NADP</keyword>
<dbReference type="KEGG" id="cfj:CFIO01_10883"/>
<keyword evidence="5" id="KW-1185">Reference proteome</keyword>
<dbReference type="OrthoDB" id="37659at2759"/>
<reference evidence="4 5" key="1">
    <citation type="submission" date="2014-02" db="EMBL/GenBank/DDBJ databases">
        <title>The genome sequence of Colletotrichum fioriniae PJ7.</title>
        <authorList>
            <person name="Baroncelli R."/>
            <person name="Thon M.R."/>
        </authorList>
    </citation>
    <scope>NUCLEOTIDE SEQUENCE [LARGE SCALE GENOMIC DNA]</scope>
    <source>
        <strain evidence="4 5">PJ7</strain>
    </source>
</reference>
<comment type="similarity">
    <text evidence="1">Belongs to the short-chain dehydrogenases/reductases (SDR) family.</text>
</comment>
<keyword evidence="3" id="KW-0560">Oxidoreductase</keyword>
<dbReference type="InterPro" id="IPR020904">
    <property type="entry name" value="Sc_DH/Rdtase_CS"/>
</dbReference>
<evidence type="ECO:0000313" key="4">
    <source>
        <dbReference type="EMBL" id="EXF84764.1"/>
    </source>
</evidence>
<dbReference type="PANTHER" id="PTHR43180">
    <property type="entry name" value="3-OXOACYL-(ACYL-CARRIER-PROTEIN) REDUCTASE (AFU_ORTHOLOGUE AFUA_6G11210)"/>
    <property type="match status" value="1"/>
</dbReference>